<comment type="caution">
    <text evidence="2">The sequence shown here is derived from an EMBL/GenBank/DDBJ whole genome shotgun (WGS) entry which is preliminary data.</text>
</comment>
<organism evidence="2 3">
    <name type="scientific">Stephania yunnanensis</name>
    <dbReference type="NCBI Taxonomy" id="152371"/>
    <lineage>
        <taxon>Eukaryota</taxon>
        <taxon>Viridiplantae</taxon>
        <taxon>Streptophyta</taxon>
        <taxon>Embryophyta</taxon>
        <taxon>Tracheophyta</taxon>
        <taxon>Spermatophyta</taxon>
        <taxon>Magnoliopsida</taxon>
        <taxon>Ranunculales</taxon>
        <taxon>Menispermaceae</taxon>
        <taxon>Menispermoideae</taxon>
        <taxon>Cissampelideae</taxon>
        <taxon>Stephania</taxon>
    </lineage>
</organism>
<name>A0AAP0KZB2_9MAGN</name>
<accession>A0AAP0KZB2</accession>
<feature type="transmembrane region" description="Helical" evidence="1">
    <location>
        <begin position="20"/>
        <end position="48"/>
    </location>
</feature>
<dbReference type="Proteomes" id="UP001420932">
    <property type="component" value="Unassembled WGS sequence"/>
</dbReference>
<gene>
    <name evidence="2" type="ORF">Syun_007069</name>
</gene>
<dbReference type="EMBL" id="JBBNAF010000003">
    <property type="protein sequence ID" value="KAK9160728.1"/>
    <property type="molecule type" value="Genomic_DNA"/>
</dbReference>
<reference evidence="2 3" key="1">
    <citation type="submission" date="2024-01" db="EMBL/GenBank/DDBJ databases">
        <title>Genome assemblies of Stephania.</title>
        <authorList>
            <person name="Yang L."/>
        </authorList>
    </citation>
    <scope>NUCLEOTIDE SEQUENCE [LARGE SCALE GENOMIC DNA]</scope>
    <source>
        <strain evidence="2">YNDBR</strain>
        <tissue evidence="2">Leaf</tissue>
    </source>
</reference>
<keyword evidence="1" id="KW-0472">Membrane</keyword>
<proteinExistence type="predicted"/>
<evidence type="ECO:0000256" key="1">
    <source>
        <dbReference type="SAM" id="Phobius"/>
    </source>
</evidence>
<evidence type="ECO:0000313" key="2">
    <source>
        <dbReference type="EMBL" id="KAK9160728.1"/>
    </source>
</evidence>
<sequence>MIYWLFSAVDFPTDSFVISYRWLITTFVLQLTVSFFIIFSSISSFSFLNLEIIKQENI</sequence>
<protein>
    <submittedName>
        <fullName evidence="2">Uncharacterized protein</fullName>
    </submittedName>
</protein>
<keyword evidence="3" id="KW-1185">Reference proteome</keyword>
<dbReference type="AlphaFoldDB" id="A0AAP0KZB2"/>
<evidence type="ECO:0000313" key="3">
    <source>
        <dbReference type="Proteomes" id="UP001420932"/>
    </source>
</evidence>
<keyword evidence="1" id="KW-0812">Transmembrane</keyword>
<keyword evidence="1" id="KW-1133">Transmembrane helix</keyword>